<evidence type="ECO:0000256" key="1">
    <source>
        <dbReference type="SAM" id="SignalP"/>
    </source>
</evidence>
<reference evidence="2" key="1">
    <citation type="journal article" date="2010" name="PLoS ONE">
        <title>Constitutive activation of the midgut response to Bacillus thuringiensis in Bt-resistant Spodoptera exigua.</title>
        <authorList>
            <person name="Hernandez-Martinez P."/>
            <person name="Navarro-Cerrillo G."/>
            <person name="Caccia S."/>
            <person name="de Maagd R.A."/>
            <person name="Moar W.J."/>
            <person name="Ferre J."/>
            <person name="Escriche B."/>
            <person name="Herrero S."/>
        </authorList>
    </citation>
    <scope>NUCLEOTIDE SEQUENCE</scope>
</reference>
<protein>
    <submittedName>
        <fullName evidence="2">Repat6</fullName>
    </submittedName>
</protein>
<accession>C6G767</accession>
<sequence>MRNSIIITLLSALAVCYSASVSDTEEIPKNLIYTLYDANSPNGTVVSLDDFSMKSSSVLFTWRYNVPPIRGEAQRVEMKYEGEPGDRVSSIMVGQSTTPAYMYQTPLFNSYMDVHIVSHPGQGIDTYIAIR</sequence>
<feature type="chain" id="PRO_5002965677" evidence="1">
    <location>
        <begin position="19"/>
        <end position="131"/>
    </location>
</feature>
<evidence type="ECO:0000313" key="2">
    <source>
        <dbReference type="EMBL" id="ACS26247.1"/>
    </source>
</evidence>
<feature type="signal peptide" evidence="1">
    <location>
        <begin position="1"/>
        <end position="18"/>
    </location>
</feature>
<proteinExistence type="evidence at transcript level"/>
<keyword evidence="1" id="KW-0732">Signal</keyword>
<name>C6G767_SPOEX</name>
<dbReference type="EMBL" id="FJ595235">
    <property type="protein sequence ID" value="ACS26247.1"/>
    <property type="molecule type" value="mRNA"/>
</dbReference>
<organism evidence="2">
    <name type="scientific">Spodoptera exigua</name>
    <name type="common">Beet armyworm</name>
    <name type="synonym">Noctua fulgens</name>
    <dbReference type="NCBI Taxonomy" id="7107"/>
    <lineage>
        <taxon>Eukaryota</taxon>
        <taxon>Metazoa</taxon>
        <taxon>Ecdysozoa</taxon>
        <taxon>Arthropoda</taxon>
        <taxon>Hexapoda</taxon>
        <taxon>Insecta</taxon>
        <taxon>Pterygota</taxon>
        <taxon>Neoptera</taxon>
        <taxon>Endopterygota</taxon>
        <taxon>Lepidoptera</taxon>
        <taxon>Glossata</taxon>
        <taxon>Ditrysia</taxon>
        <taxon>Noctuoidea</taxon>
        <taxon>Noctuidae</taxon>
        <taxon>Amphipyrinae</taxon>
        <taxon>Spodoptera</taxon>
    </lineage>
</organism>
<dbReference type="AlphaFoldDB" id="C6G767"/>